<dbReference type="CDD" id="cd08556">
    <property type="entry name" value="GDPD"/>
    <property type="match status" value="1"/>
</dbReference>
<dbReference type="PANTHER" id="PTHR46211:SF1">
    <property type="entry name" value="GLYCEROPHOSPHODIESTER PHOSPHODIESTERASE, CYTOPLASMIC"/>
    <property type="match status" value="1"/>
</dbReference>
<dbReference type="InterPro" id="IPR017946">
    <property type="entry name" value="PLC-like_Pdiesterase_TIM-brl"/>
</dbReference>
<protein>
    <submittedName>
        <fullName evidence="2">Glycerophosphodiester phosphodiesterase</fullName>
    </submittedName>
</protein>
<dbReference type="Gene3D" id="3.20.20.190">
    <property type="entry name" value="Phosphatidylinositol (PI) phosphodiesterase"/>
    <property type="match status" value="1"/>
</dbReference>
<feature type="domain" description="GP-PDE" evidence="1">
    <location>
        <begin position="6"/>
        <end position="246"/>
    </location>
</feature>
<organism evidence="2 3">
    <name type="scientific">Paenibacillus psychroresistens</name>
    <dbReference type="NCBI Taxonomy" id="1778678"/>
    <lineage>
        <taxon>Bacteria</taxon>
        <taxon>Bacillati</taxon>
        <taxon>Bacillota</taxon>
        <taxon>Bacilli</taxon>
        <taxon>Bacillales</taxon>
        <taxon>Paenibacillaceae</taxon>
        <taxon>Paenibacillus</taxon>
    </lineage>
</organism>
<dbReference type="Pfam" id="PF03009">
    <property type="entry name" value="GDPD"/>
    <property type="match status" value="1"/>
</dbReference>
<evidence type="ECO:0000313" key="2">
    <source>
        <dbReference type="EMBL" id="QGQ94738.1"/>
    </source>
</evidence>
<dbReference type="Proteomes" id="UP000426246">
    <property type="component" value="Chromosome"/>
</dbReference>
<accession>A0A6B8RH77</accession>
<evidence type="ECO:0000313" key="3">
    <source>
        <dbReference type="Proteomes" id="UP000426246"/>
    </source>
</evidence>
<dbReference type="InterPro" id="IPR030395">
    <property type="entry name" value="GP_PDE_dom"/>
</dbReference>
<dbReference type="KEGG" id="ppsc:EHS13_07510"/>
<dbReference type="PROSITE" id="PS51704">
    <property type="entry name" value="GP_PDE"/>
    <property type="match status" value="1"/>
</dbReference>
<sequence>MSQSFPWITAHSGCMNKPDNTLASAEIALQLGADIVEDDIRITSDGILVLAHDDEIQLPNGTIYHISQMTYSELSELDILARSGTVPATIRLATLESFLQLIKAVGKIANLDLKADECIKPVSDLVEKYQMLEQVIVSGCEAERAMKVNQINPKLRKLLNANIELFLSLDYEEAVEITCNDALAANCMGINIEYRLVKTKLLEAAWNKNLPILVWTVNDEIEMKRMVEMGVHSITTRNLQTLIDLKQLRV</sequence>
<name>A0A6B8RH77_9BACL</name>
<proteinExistence type="predicted"/>
<dbReference type="SUPFAM" id="SSF51695">
    <property type="entry name" value="PLC-like phosphodiesterases"/>
    <property type="match status" value="1"/>
</dbReference>
<evidence type="ECO:0000259" key="1">
    <source>
        <dbReference type="PROSITE" id="PS51704"/>
    </source>
</evidence>
<reference evidence="3" key="1">
    <citation type="submission" date="2018-11" db="EMBL/GenBank/DDBJ databases">
        <title>Complete genome sequence of Paenibacillus sp. ML311-T8.</title>
        <authorList>
            <person name="Nam Y.-D."/>
            <person name="Kang J."/>
            <person name="Chung W.-H."/>
            <person name="Park Y.S."/>
        </authorList>
    </citation>
    <scope>NUCLEOTIDE SEQUENCE [LARGE SCALE GENOMIC DNA]</scope>
    <source>
        <strain evidence="3">ML311-T8</strain>
    </source>
</reference>
<dbReference type="EMBL" id="CP034235">
    <property type="protein sequence ID" value="QGQ94738.1"/>
    <property type="molecule type" value="Genomic_DNA"/>
</dbReference>
<dbReference type="PANTHER" id="PTHR46211">
    <property type="entry name" value="GLYCEROPHOSPHORYL DIESTER PHOSPHODIESTERASE"/>
    <property type="match status" value="1"/>
</dbReference>
<dbReference type="RefSeq" id="WP_155699744.1">
    <property type="nucleotide sequence ID" value="NZ_CP034235.1"/>
</dbReference>
<dbReference type="OrthoDB" id="384721at2"/>
<dbReference type="GO" id="GO:0008081">
    <property type="term" value="F:phosphoric diester hydrolase activity"/>
    <property type="evidence" value="ECO:0007669"/>
    <property type="project" value="InterPro"/>
</dbReference>
<gene>
    <name evidence="2" type="ORF">EHS13_07510</name>
</gene>
<dbReference type="GO" id="GO:0006629">
    <property type="term" value="P:lipid metabolic process"/>
    <property type="evidence" value="ECO:0007669"/>
    <property type="project" value="InterPro"/>
</dbReference>
<dbReference type="AlphaFoldDB" id="A0A6B8RH77"/>
<keyword evidence="3" id="KW-1185">Reference proteome</keyword>